<name>A0A7K7R149_POEAT</name>
<evidence type="ECO:0000256" key="1">
    <source>
        <dbReference type="ARBA" id="ARBA00003694"/>
    </source>
</evidence>
<evidence type="ECO:0000256" key="10">
    <source>
        <dbReference type="ARBA" id="ARBA00022833"/>
    </source>
</evidence>
<organism evidence="18 19">
    <name type="scientific">Poecile atricapillus</name>
    <name type="common">Black-capped chickadee</name>
    <name type="synonym">Parus atricapillus</name>
    <dbReference type="NCBI Taxonomy" id="48891"/>
    <lineage>
        <taxon>Eukaryota</taxon>
        <taxon>Metazoa</taxon>
        <taxon>Chordata</taxon>
        <taxon>Craniata</taxon>
        <taxon>Vertebrata</taxon>
        <taxon>Euteleostomi</taxon>
        <taxon>Archelosauria</taxon>
        <taxon>Archosauria</taxon>
        <taxon>Dinosauria</taxon>
        <taxon>Saurischia</taxon>
        <taxon>Theropoda</taxon>
        <taxon>Coelurosauria</taxon>
        <taxon>Aves</taxon>
        <taxon>Neognathae</taxon>
        <taxon>Neoaves</taxon>
        <taxon>Telluraves</taxon>
        <taxon>Australaves</taxon>
        <taxon>Passeriformes</taxon>
        <taxon>Paridae</taxon>
        <taxon>Poecile</taxon>
    </lineage>
</organism>
<proteinExistence type="inferred from homology"/>
<dbReference type="GO" id="GO:0051301">
    <property type="term" value="P:cell division"/>
    <property type="evidence" value="ECO:0007669"/>
    <property type="project" value="UniProtKB-KW"/>
</dbReference>
<evidence type="ECO:0000313" key="18">
    <source>
        <dbReference type="EMBL" id="NWZ85535.1"/>
    </source>
</evidence>
<gene>
    <name evidence="18" type="primary">Mis18a_1</name>
    <name evidence="18" type="ORF">POEATR_R04313</name>
</gene>
<keyword evidence="8" id="KW-0479">Metal-binding</keyword>
<evidence type="ECO:0000256" key="12">
    <source>
        <dbReference type="ARBA" id="ARBA00023242"/>
    </source>
</evidence>
<keyword evidence="14" id="KW-0137">Centromere</keyword>
<evidence type="ECO:0000256" key="6">
    <source>
        <dbReference type="ARBA" id="ARBA00022553"/>
    </source>
</evidence>
<keyword evidence="5" id="KW-1017">Isopeptide bond</keyword>
<protein>
    <recommendedName>
        <fullName evidence="16">Protein yippee-like</fullName>
    </recommendedName>
</protein>
<evidence type="ECO:0000256" key="14">
    <source>
        <dbReference type="ARBA" id="ARBA00023328"/>
    </source>
</evidence>
<keyword evidence="13" id="KW-0131">Cell cycle</keyword>
<dbReference type="EMBL" id="VZSS01000114">
    <property type="protein sequence ID" value="NWZ85535.1"/>
    <property type="molecule type" value="Genomic_DNA"/>
</dbReference>
<dbReference type="InterPro" id="IPR004910">
    <property type="entry name" value="Yippee/Mis18/Cereblon"/>
</dbReference>
<dbReference type="PROSITE" id="PS51793">
    <property type="entry name" value="MIS18"/>
    <property type="match status" value="1"/>
</dbReference>
<dbReference type="PANTHER" id="PTHR16431">
    <property type="entry name" value="NEUROGENIC PROTEIN MASTERMIND"/>
    <property type="match status" value="1"/>
</dbReference>
<keyword evidence="12" id="KW-0539">Nucleus</keyword>
<dbReference type="GO" id="GO:0000775">
    <property type="term" value="C:chromosome, centromeric region"/>
    <property type="evidence" value="ECO:0007669"/>
    <property type="project" value="UniProtKB-SubCell"/>
</dbReference>
<evidence type="ECO:0000259" key="17">
    <source>
        <dbReference type="PROSITE" id="PS51793"/>
    </source>
</evidence>
<evidence type="ECO:0000256" key="3">
    <source>
        <dbReference type="ARBA" id="ARBA00004584"/>
    </source>
</evidence>
<dbReference type="GO" id="GO:0005634">
    <property type="term" value="C:nucleus"/>
    <property type="evidence" value="ECO:0007669"/>
    <property type="project" value="UniProtKB-SubCell"/>
</dbReference>
<keyword evidence="6" id="KW-0597">Phosphoprotein</keyword>
<evidence type="ECO:0000256" key="9">
    <source>
        <dbReference type="ARBA" id="ARBA00022776"/>
    </source>
</evidence>
<comment type="caution">
    <text evidence="18">The sequence shown here is derived from an EMBL/GenBank/DDBJ whole genome shotgun (WGS) entry which is preliminary data.</text>
</comment>
<reference evidence="18 19" key="1">
    <citation type="submission" date="2019-09" db="EMBL/GenBank/DDBJ databases">
        <title>Bird 10,000 Genomes (B10K) Project - Family phase.</title>
        <authorList>
            <person name="Zhang G."/>
        </authorList>
    </citation>
    <scope>NUCLEOTIDE SEQUENCE [LARGE SCALE GENOMIC DNA]</scope>
    <source>
        <strain evidence="18">OUT-0023</strain>
        <tissue evidence="18">Blood</tissue>
    </source>
</reference>
<accession>A0A7K7R149</accession>
<keyword evidence="11" id="KW-0832">Ubl conjugation</keyword>
<evidence type="ECO:0000256" key="4">
    <source>
        <dbReference type="ARBA" id="ARBA00022454"/>
    </source>
</evidence>
<feature type="non-terminal residue" evidence="18">
    <location>
        <position position="109"/>
    </location>
</feature>
<evidence type="ECO:0000256" key="16">
    <source>
        <dbReference type="RuleBase" id="RU110713"/>
    </source>
</evidence>
<evidence type="ECO:0000256" key="15">
    <source>
        <dbReference type="ARBA" id="ARBA00046705"/>
    </source>
</evidence>
<comment type="subunit">
    <text evidence="15">Homodimer, and heterodimer with OIP5/MIS18B. Identified in a complex containing MIS18A, OIP5/MIS18B, MIS18BP1, RBBP7 and RBBP4.</text>
</comment>
<evidence type="ECO:0000256" key="5">
    <source>
        <dbReference type="ARBA" id="ARBA00022499"/>
    </source>
</evidence>
<evidence type="ECO:0000256" key="2">
    <source>
        <dbReference type="ARBA" id="ARBA00004123"/>
    </source>
</evidence>
<dbReference type="GO" id="GO:0046872">
    <property type="term" value="F:metal ion binding"/>
    <property type="evidence" value="ECO:0007669"/>
    <property type="project" value="UniProtKB-KW"/>
</dbReference>
<keyword evidence="4" id="KW-0158">Chromosome</keyword>
<sequence>EQQQRERRAGAAFMPMVFMCSGCRRPVGDTSSWVVNDEESGCILLRSAAGSVAVDPERKVSKLPGESGCVVETLFCSGCSRTLGSIYRCTPRHLDYKRDLFCFSIDSIE</sequence>
<dbReference type="Proteomes" id="UP000540071">
    <property type="component" value="Unassembled WGS sequence"/>
</dbReference>
<keyword evidence="10" id="KW-0862">Zinc</keyword>
<evidence type="ECO:0000256" key="8">
    <source>
        <dbReference type="ARBA" id="ARBA00022723"/>
    </source>
</evidence>
<comment type="subcellular location">
    <subcellularLocation>
        <location evidence="3">Chromosome</location>
        <location evidence="3">Centromere</location>
    </subcellularLocation>
    <subcellularLocation>
        <location evidence="2">Nucleus</location>
    </subcellularLocation>
</comment>
<dbReference type="GO" id="GO:0034080">
    <property type="term" value="P:CENP-A containing chromatin assembly"/>
    <property type="evidence" value="ECO:0007669"/>
    <property type="project" value="TreeGrafter"/>
</dbReference>
<evidence type="ECO:0000256" key="7">
    <source>
        <dbReference type="ARBA" id="ARBA00022618"/>
    </source>
</evidence>
<keyword evidence="19" id="KW-1185">Reference proteome</keyword>
<comment type="function">
    <text evidence="1">Required for recruitment of CENPA to centromeres and normal chromosome segregation during mitosis.</text>
</comment>
<evidence type="ECO:0000256" key="13">
    <source>
        <dbReference type="ARBA" id="ARBA00023306"/>
    </source>
</evidence>
<keyword evidence="7" id="KW-0132">Cell division</keyword>
<evidence type="ECO:0000313" key="19">
    <source>
        <dbReference type="Proteomes" id="UP000540071"/>
    </source>
</evidence>
<feature type="non-terminal residue" evidence="18">
    <location>
        <position position="1"/>
    </location>
</feature>
<evidence type="ECO:0000256" key="11">
    <source>
        <dbReference type="ARBA" id="ARBA00022843"/>
    </source>
</evidence>
<dbReference type="GO" id="GO:0007059">
    <property type="term" value="P:chromosome segregation"/>
    <property type="evidence" value="ECO:0007669"/>
    <property type="project" value="TreeGrafter"/>
</dbReference>
<keyword evidence="9" id="KW-0498">Mitosis</keyword>
<dbReference type="PANTHER" id="PTHR16431:SF2">
    <property type="entry name" value="PROTEIN MIS18-ALPHA"/>
    <property type="match status" value="1"/>
</dbReference>
<comment type="similarity">
    <text evidence="16">Belongs to the yippee family.</text>
</comment>
<feature type="domain" description="Mis18" evidence="17">
    <location>
        <begin position="15"/>
        <end position="109"/>
    </location>
</feature>
<dbReference type="GO" id="GO:0000785">
    <property type="term" value="C:chromatin"/>
    <property type="evidence" value="ECO:0007669"/>
    <property type="project" value="TreeGrafter"/>
</dbReference>
<dbReference type="InterPro" id="IPR034752">
    <property type="entry name" value="Mis18"/>
</dbReference>
<dbReference type="Pfam" id="PF03226">
    <property type="entry name" value="Yippee-Mis18"/>
    <property type="match status" value="1"/>
</dbReference>
<dbReference type="AlphaFoldDB" id="A0A7K7R149"/>